<feature type="domain" description="NmrA-like" evidence="3">
    <location>
        <begin position="7"/>
        <end position="260"/>
    </location>
</feature>
<reference evidence="4 5" key="1">
    <citation type="submission" date="2020-07" db="EMBL/GenBank/DDBJ databases">
        <title>Genomic Encyclopedia of Type Strains, Phase IV (KMG-V): Genome sequencing to study the core and pangenomes of soil and plant-associated prokaryotes.</title>
        <authorList>
            <person name="Whitman W."/>
        </authorList>
    </citation>
    <scope>NUCLEOTIDE SEQUENCE [LARGE SCALE GENOMIC DNA]</scope>
    <source>
        <strain evidence="4 5">SAS40</strain>
    </source>
</reference>
<dbReference type="Gene3D" id="3.40.50.720">
    <property type="entry name" value="NAD(P)-binding Rossmann-like Domain"/>
    <property type="match status" value="1"/>
</dbReference>
<protein>
    <submittedName>
        <fullName evidence="4">Uncharacterized protein YbjT (DUF2867 family)</fullName>
    </submittedName>
</protein>
<dbReference type="InterPro" id="IPR036291">
    <property type="entry name" value="NAD(P)-bd_dom_sf"/>
</dbReference>
<keyword evidence="2" id="KW-0521">NADP</keyword>
<evidence type="ECO:0000256" key="2">
    <source>
        <dbReference type="ARBA" id="ARBA00022857"/>
    </source>
</evidence>
<evidence type="ECO:0000259" key="3">
    <source>
        <dbReference type="Pfam" id="PF05368"/>
    </source>
</evidence>
<dbReference type="PANTHER" id="PTHR42748">
    <property type="entry name" value="NITROGEN METABOLITE REPRESSION PROTEIN NMRA FAMILY MEMBER"/>
    <property type="match status" value="1"/>
</dbReference>
<evidence type="ECO:0000256" key="1">
    <source>
        <dbReference type="ARBA" id="ARBA00006328"/>
    </source>
</evidence>
<dbReference type="InterPro" id="IPR008030">
    <property type="entry name" value="NmrA-like"/>
</dbReference>
<dbReference type="RefSeq" id="WP_179586799.1">
    <property type="nucleotide sequence ID" value="NZ_JACBYR010000001.1"/>
</dbReference>
<comment type="similarity">
    <text evidence="1">Belongs to the NmrA-type oxidoreductase family.</text>
</comment>
<evidence type="ECO:0000313" key="5">
    <source>
        <dbReference type="Proteomes" id="UP000542125"/>
    </source>
</evidence>
<proteinExistence type="inferred from homology"/>
<dbReference type="Pfam" id="PF05368">
    <property type="entry name" value="NmrA"/>
    <property type="match status" value="1"/>
</dbReference>
<dbReference type="EMBL" id="JACBYR010000001">
    <property type="protein sequence ID" value="NYE83273.1"/>
    <property type="molecule type" value="Genomic_DNA"/>
</dbReference>
<comment type="caution">
    <text evidence="4">The sequence shown here is derived from an EMBL/GenBank/DDBJ whole genome shotgun (WGS) entry which is preliminary data.</text>
</comment>
<dbReference type="Proteomes" id="UP000542125">
    <property type="component" value="Unassembled WGS sequence"/>
</dbReference>
<sequence length="288" mass="30834">MSGTVTSVLAIGASGKNAGFVVPELARRGVTVRGMVRDAATTQRVLAQGAGEVVVGDLRDHASLVAAMRGMDAVYYMAPAFFPDESEVGKGVVAAAVEAGVRRFVFSGVIHPMLSRLVNHAAKPPVEEAIIASGMEFTLLQPAVFYQNLSHAWHKVVETGVLAEPWALTTRHTRVDYRDVAEVAAIACTNDTLVNGTFELVATQPMTRGDVAALMGEVLGRDVRADVLPVDTAVAPFPPARQAAMAKMFAWYDEHGLMGNRLALRTILGREPRTLRAYFEELAAAPAH</sequence>
<dbReference type="PANTHER" id="PTHR42748:SF7">
    <property type="entry name" value="NMRA LIKE REDOX SENSOR 1-RELATED"/>
    <property type="match status" value="1"/>
</dbReference>
<organism evidence="4 5">
    <name type="scientific">Pigmentiphaga litoralis</name>
    <dbReference type="NCBI Taxonomy" id="516702"/>
    <lineage>
        <taxon>Bacteria</taxon>
        <taxon>Pseudomonadati</taxon>
        <taxon>Pseudomonadota</taxon>
        <taxon>Betaproteobacteria</taxon>
        <taxon>Burkholderiales</taxon>
        <taxon>Alcaligenaceae</taxon>
        <taxon>Pigmentiphaga</taxon>
    </lineage>
</organism>
<evidence type="ECO:0000313" key="4">
    <source>
        <dbReference type="EMBL" id="NYE83273.1"/>
    </source>
</evidence>
<accession>A0A7Y9IVI4</accession>
<keyword evidence="5" id="KW-1185">Reference proteome</keyword>
<dbReference type="Gene3D" id="3.90.25.10">
    <property type="entry name" value="UDP-galactose 4-epimerase, domain 1"/>
    <property type="match status" value="1"/>
</dbReference>
<dbReference type="SUPFAM" id="SSF51735">
    <property type="entry name" value="NAD(P)-binding Rossmann-fold domains"/>
    <property type="match status" value="1"/>
</dbReference>
<dbReference type="InterPro" id="IPR051164">
    <property type="entry name" value="NmrA-like_oxidored"/>
</dbReference>
<gene>
    <name evidence="4" type="ORF">FHW18_002544</name>
</gene>
<dbReference type="AlphaFoldDB" id="A0A7Y9IVI4"/>
<name>A0A7Y9IVI4_9BURK</name>